<dbReference type="InterPro" id="IPR029063">
    <property type="entry name" value="SAM-dependent_MTases_sf"/>
</dbReference>
<dbReference type="CDD" id="cd02440">
    <property type="entry name" value="AdoMet_MTases"/>
    <property type="match status" value="1"/>
</dbReference>
<dbReference type="SUPFAM" id="SSF53335">
    <property type="entry name" value="S-adenosyl-L-methionine-dependent methyltransferases"/>
    <property type="match status" value="1"/>
</dbReference>
<dbReference type="Pfam" id="PF13489">
    <property type="entry name" value="Methyltransf_23"/>
    <property type="match status" value="1"/>
</dbReference>
<dbReference type="Proteomes" id="UP000630923">
    <property type="component" value="Unassembled WGS sequence"/>
</dbReference>
<evidence type="ECO:0000313" key="2">
    <source>
        <dbReference type="Proteomes" id="UP000630923"/>
    </source>
</evidence>
<dbReference type="AlphaFoldDB" id="A0A919AUD1"/>
<accession>A0A919AUD1</accession>
<dbReference type="EMBL" id="BNCI01000002">
    <property type="protein sequence ID" value="GHF25488.1"/>
    <property type="molecule type" value="Genomic_DNA"/>
</dbReference>
<gene>
    <name evidence="1" type="ORF">GCM10017044_20370</name>
</gene>
<comment type="caution">
    <text evidence="1">The sequence shown here is derived from an EMBL/GenBank/DDBJ whole genome shotgun (WGS) entry which is preliminary data.</text>
</comment>
<organism evidence="1 2">
    <name type="scientific">Kordiimonas sediminis</name>
    <dbReference type="NCBI Taxonomy" id="1735581"/>
    <lineage>
        <taxon>Bacteria</taxon>
        <taxon>Pseudomonadati</taxon>
        <taxon>Pseudomonadota</taxon>
        <taxon>Alphaproteobacteria</taxon>
        <taxon>Kordiimonadales</taxon>
        <taxon>Kordiimonadaceae</taxon>
        <taxon>Kordiimonas</taxon>
    </lineage>
</organism>
<dbReference type="GO" id="GO:0008168">
    <property type="term" value="F:methyltransferase activity"/>
    <property type="evidence" value="ECO:0007669"/>
    <property type="project" value="UniProtKB-KW"/>
</dbReference>
<reference evidence="1" key="2">
    <citation type="submission" date="2020-09" db="EMBL/GenBank/DDBJ databases">
        <authorList>
            <person name="Sun Q."/>
            <person name="Kim S."/>
        </authorList>
    </citation>
    <scope>NUCLEOTIDE SEQUENCE</scope>
    <source>
        <strain evidence="1">KCTC 42590</strain>
    </source>
</reference>
<dbReference type="Gene3D" id="3.40.50.150">
    <property type="entry name" value="Vaccinia Virus protein VP39"/>
    <property type="match status" value="1"/>
</dbReference>
<keyword evidence="1" id="KW-0489">Methyltransferase</keyword>
<keyword evidence="2" id="KW-1185">Reference proteome</keyword>
<protein>
    <submittedName>
        <fullName evidence="1">SAM-dependent methyltransferase</fullName>
    </submittedName>
</protein>
<dbReference type="PANTHER" id="PTHR43861">
    <property type="entry name" value="TRANS-ACONITATE 2-METHYLTRANSFERASE-RELATED"/>
    <property type="match status" value="1"/>
</dbReference>
<evidence type="ECO:0000313" key="1">
    <source>
        <dbReference type="EMBL" id="GHF25488.1"/>
    </source>
</evidence>
<sequence>MLHDTYYEHVRDDIFGLLPNKIEKILEIGCGAGGTLNVIRAKYSPQHIVGIDISETALKKAGSTLNEAYALDLNTQTLPDTLGSFDTILCLDVLEHLMDPWETLNILHQKLDDNGTIVLSLPNIRYIGIIFDLLLKGKWEYTDAGILDRTHLRFFTQDSLREMIENANFHIEILEPKISGRKRSLLNKLSFNVFSNLLAKQYLVKAKKVKS</sequence>
<name>A0A919AUD1_9PROT</name>
<keyword evidence="1" id="KW-0808">Transferase</keyword>
<dbReference type="GO" id="GO:0032259">
    <property type="term" value="P:methylation"/>
    <property type="evidence" value="ECO:0007669"/>
    <property type="project" value="UniProtKB-KW"/>
</dbReference>
<proteinExistence type="predicted"/>
<reference evidence="1" key="1">
    <citation type="journal article" date="2014" name="Int. J. Syst. Evol. Microbiol.">
        <title>Complete genome sequence of Corynebacterium casei LMG S-19264T (=DSM 44701T), isolated from a smear-ripened cheese.</title>
        <authorList>
            <consortium name="US DOE Joint Genome Institute (JGI-PGF)"/>
            <person name="Walter F."/>
            <person name="Albersmeier A."/>
            <person name="Kalinowski J."/>
            <person name="Ruckert C."/>
        </authorList>
    </citation>
    <scope>NUCLEOTIDE SEQUENCE</scope>
    <source>
        <strain evidence="1">KCTC 42590</strain>
    </source>
</reference>